<keyword evidence="2" id="KW-1185">Reference proteome</keyword>
<dbReference type="Proteomes" id="UP000245207">
    <property type="component" value="Unassembled WGS sequence"/>
</dbReference>
<reference evidence="1 2" key="1">
    <citation type="journal article" date="2018" name="Mol. Plant">
        <title>The genome of Artemisia annua provides insight into the evolution of Asteraceae family and artemisinin biosynthesis.</title>
        <authorList>
            <person name="Shen Q."/>
            <person name="Zhang L."/>
            <person name="Liao Z."/>
            <person name="Wang S."/>
            <person name="Yan T."/>
            <person name="Shi P."/>
            <person name="Liu M."/>
            <person name="Fu X."/>
            <person name="Pan Q."/>
            <person name="Wang Y."/>
            <person name="Lv Z."/>
            <person name="Lu X."/>
            <person name="Zhang F."/>
            <person name="Jiang W."/>
            <person name="Ma Y."/>
            <person name="Chen M."/>
            <person name="Hao X."/>
            <person name="Li L."/>
            <person name="Tang Y."/>
            <person name="Lv G."/>
            <person name="Zhou Y."/>
            <person name="Sun X."/>
            <person name="Brodelius P.E."/>
            <person name="Rose J.K.C."/>
            <person name="Tang K."/>
        </authorList>
    </citation>
    <scope>NUCLEOTIDE SEQUENCE [LARGE SCALE GENOMIC DNA]</scope>
    <source>
        <strain evidence="2">cv. Huhao1</strain>
        <tissue evidence="1">Leaf</tissue>
    </source>
</reference>
<evidence type="ECO:0000313" key="2">
    <source>
        <dbReference type="Proteomes" id="UP000245207"/>
    </source>
</evidence>
<accession>A0A2U1LD10</accession>
<dbReference type="AlphaFoldDB" id="A0A2U1LD10"/>
<keyword evidence="1" id="KW-0808">Transferase</keyword>
<dbReference type="PANTHER" id="PTHR33116:SF77">
    <property type="entry name" value="RNA-DIRECTED DNA POLYMERASE"/>
    <property type="match status" value="1"/>
</dbReference>
<dbReference type="GO" id="GO:0003964">
    <property type="term" value="F:RNA-directed DNA polymerase activity"/>
    <property type="evidence" value="ECO:0007669"/>
    <property type="project" value="UniProtKB-KW"/>
</dbReference>
<proteinExistence type="predicted"/>
<sequence>MVDKFTKRLSLWKENSLSIGGRFTLTKSVLGSLPLYYLSLYRARNKVMDALERVRIRFFWGFKEGEKGLTWVKWKTVLASFDLGGLGVGSIKAKNLSLLGKWWWRFRCEKHALWCKVIASIHGADGGFSTTMGASLK</sequence>
<evidence type="ECO:0000313" key="1">
    <source>
        <dbReference type="EMBL" id="PWA46878.1"/>
    </source>
</evidence>
<keyword evidence="1" id="KW-0548">Nucleotidyltransferase</keyword>
<protein>
    <submittedName>
        <fullName evidence="1">RNA-directed DNA polymerase, eukaryota, Reverse transcriptase zinc-binding domain protein</fullName>
    </submittedName>
</protein>
<gene>
    <name evidence="1" type="ORF">CTI12_AA502820</name>
</gene>
<organism evidence="1 2">
    <name type="scientific">Artemisia annua</name>
    <name type="common">Sweet wormwood</name>
    <dbReference type="NCBI Taxonomy" id="35608"/>
    <lineage>
        <taxon>Eukaryota</taxon>
        <taxon>Viridiplantae</taxon>
        <taxon>Streptophyta</taxon>
        <taxon>Embryophyta</taxon>
        <taxon>Tracheophyta</taxon>
        <taxon>Spermatophyta</taxon>
        <taxon>Magnoliopsida</taxon>
        <taxon>eudicotyledons</taxon>
        <taxon>Gunneridae</taxon>
        <taxon>Pentapetalae</taxon>
        <taxon>asterids</taxon>
        <taxon>campanulids</taxon>
        <taxon>Asterales</taxon>
        <taxon>Asteraceae</taxon>
        <taxon>Asteroideae</taxon>
        <taxon>Anthemideae</taxon>
        <taxon>Artemisiinae</taxon>
        <taxon>Artemisia</taxon>
    </lineage>
</organism>
<comment type="caution">
    <text evidence="1">The sequence shown here is derived from an EMBL/GenBank/DDBJ whole genome shotgun (WGS) entry which is preliminary data.</text>
</comment>
<dbReference type="PANTHER" id="PTHR33116">
    <property type="entry name" value="REVERSE TRANSCRIPTASE ZINC-BINDING DOMAIN-CONTAINING PROTEIN-RELATED-RELATED"/>
    <property type="match status" value="1"/>
</dbReference>
<dbReference type="STRING" id="35608.A0A2U1LD10"/>
<keyword evidence="1" id="KW-0695">RNA-directed DNA polymerase</keyword>
<dbReference type="OrthoDB" id="1743609at2759"/>
<dbReference type="EMBL" id="PKPP01010066">
    <property type="protein sequence ID" value="PWA46878.1"/>
    <property type="molecule type" value="Genomic_DNA"/>
</dbReference>
<name>A0A2U1LD10_ARTAN</name>